<gene>
    <name evidence="2" type="ORF">BJ959_002263</name>
</gene>
<sequence>MTAKEAAMVYEEKIAWAGLPVSLLTLIGYVAVLLTRASSTPMPDTPYVDAMLGSIGVGVIVMIVISIIAGITARREGHVRDVRDKQIGARAEFTARGVLVIGALAALILAMLEADTFWIAQAIFLGFALSALLEGITKVALYRRGMAEW</sequence>
<keyword evidence="1" id="KW-0472">Membrane</keyword>
<feature type="transmembrane region" description="Helical" evidence="1">
    <location>
        <begin position="14"/>
        <end position="32"/>
    </location>
</feature>
<name>A0A840XPM5_9MICO</name>
<evidence type="ECO:0000313" key="3">
    <source>
        <dbReference type="Proteomes" id="UP000552883"/>
    </source>
</evidence>
<evidence type="ECO:0000256" key="1">
    <source>
        <dbReference type="SAM" id="Phobius"/>
    </source>
</evidence>
<keyword evidence="1" id="KW-1133">Transmembrane helix</keyword>
<accession>A0A840XPM5</accession>
<dbReference type="Proteomes" id="UP000552883">
    <property type="component" value="Unassembled WGS sequence"/>
</dbReference>
<reference evidence="2 3" key="1">
    <citation type="submission" date="2020-08" db="EMBL/GenBank/DDBJ databases">
        <title>Sequencing the genomes of 1000 actinobacteria strains.</title>
        <authorList>
            <person name="Klenk H.-P."/>
        </authorList>
    </citation>
    <scope>NUCLEOTIDE SEQUENCE [LARGE SCALE GENOMIC DNA]</scope>
    <source>
        <strain evidence="2 3">DSM 23889</strain>
    </source>
</reference>
<feature type="transmembrane region" description="Helical" evidence="1">
    <location>
        <begin position="52"/>
        <end position="73"/>
    </location>
</feature>
<keyword evidence="3" id="KW-1185">Reference proteome</keyword>
<organism evidence="2 3">
    <name type="scientific">Microcella frigidaquae</name>
    <dbReference type="NCBI Taxonomy" id="424758"/>
    <lineage>
        <taxon>Bacteria</taxon>
        <taxon>Bacillati</taxon>
        <taxon>Actinomycetota</taxon>
        <taxon>Actinomycetes</taxon>
        <taxon>Micrococcales</taxon>
        <taxon>Microbacteriaceae</taxon>
        <taxon>Microcella</taxon>
    </lineage>
</organism>
<keyword evidence="1" id="KW-0812">Transmembrane</keyword>
<dbReference type="AlphaFoldDB" id="A0A840XPM5"/>
<evidence type="ECO:0000313" key="2">
    <source>
        <dbReference type="EMBL" id="MBB5618767.1"/>
    </source>
</evidence>
<comment type="caution">
    <text evidence="2">The sequence shown here is derived from an EMBL/GenBank/DDBJ whole genome shotgun (WGS) entry which is preliminary data.</text>
</comment>
<dbReference type="RefSeq" id="WP_183321985.1">
    <property type="nucleotide sequence ID" value="NZ_BAAANZ010000003.1"/>
</dbReference>
<proteinExistence type="predicted"/>
<protein>
    <submittedName>
        <fullName evidence="2">Putative membrane protein</fullName>
    </submittedName>
</protein>
<feature type="transmembrane region" description="Helical" evidence="1">
    <location>
        <begin position="93"/>
        <end position="112"/>
    </location>
</feature>
<feature type="transmembrane region" description="Helical" evidence="1">
    <location>
        <begin position="118"/>
        <end position="136"/>
    </location>
</feature>
<dbReference type="EMBL" id="JACHBS010000001">
    <property type="protein sequence ID" value="MBB5618767.1"/>
    <property type="molecule type" value="Genomic_DNA"/>
</dbReference>